<keyword evidence="5" id="KW-1185">Reference proteome</keyword>
<dbReference type="Gene3D" id="3.20.20.70">
    <property type="entry name" value="Aldolase class I"/>
    <property type="match status" value="1"/>
</dbReference>
<dbReference type="EMBL" id="MLAK01001132">
    <property type="protein sequence ID" value="OHS97173.1"/>
    <property type="molecule type" value="Genomic_DNA"/>
</dbReference>
<organism evidence="4 5">
    <name type="scientific">Tritrichomonas foetus</name>
    <dbReference type="NCBI Taxonomy" id="1144522"/>
    <lineage>
        <taxon>Eukaryota</taxon>
        <taxon>Metamonada</taxon>
        <taxon>Parabasalia</taxon>
        <taxon>Tritrichomonadida</taxon>
        <taxon>Tritrichomonadidae</taxon>
        <taxon>Tritrichomonas</taxon>
    </lineage>
</organism>
<dbReference type="SUPFAM" id="SSF51445">
    <property type="entry name" value="(Trans)glycosidases"/>
    <property type="match status" value="1"/>
</dbReference>
<dbReference type="VEuPathDB" id="TrichDB:TRFO_36661"/>
<keyword evidence="2" id="KW-0812">Transmembrane</keyword>
<dbReference type="InterPro" id="IPR013785">
    <property type="entry name" value="Aldolase_TIM"/>
</dbReference>
<evidence type="ECO:0000313" key="4">
    <source>
        <dbReference type="EMBL" id="OHS97173.1"/>
    </source>
</evidence>
<dbReference type="Proteomes" id="UP000179807">
    <property type="component" value="Unassembled WGS sequence"/>
</dbReference>
<dbReference type="OrthoDB" id="2019572at2759"/>
<protein>
    <submittedName>
        <fullName evidence="4">Sialidase-like protein</fullName>
    </submittedName>
</protein>
<comment type="caution">
    <text evidence="4">The sequence shown here is derived from an EMBL/GenBank/DDBJ whole genome shotgun (WGS) entry which is preliminary data.</text>
</comment>
<dbReference type="GeneID" id="94845665"/>
<evidence type="ECO:0000259" key="3">
    <source>
        <dbReference type="PROSITE" id="PS50022"/>
    </source>
</evidence>
<proteinExistence type="predicted"/>
<evidence type="ECO:0000256" key="2">
    <source>
        <dbReference type="SAM" id="Phobius"/>
    </source>
</evidence>
<gene>
    <name evidence="4" type="ORF">TRFO_36661</name>
</gene>
<dbReference type="Gene3D" id="2.60.120.260">
    <property type="entry name" value="Galactose-binding domain-like"/>
    <property type="match status" value="2"/>
</dbReference>
<feature type="transmembrane region" description="Helical" evidence="2">
    <location>
        <begin position="1295"/>
        <end position="1317"/>
    </location>
</feature>
<keyword evidence="2" id="KW-0472">Membrane</keyword>
<dbReference type="Pfam" id="PF00754">
    <property type="entry name" value="F5_F8_type_C"/>
    <property type="match status" value="2"/>
</dbReference>
<dbReference type="InterPro" id="IPR014755">
    <property type="entry name" value="Cu-Rt/internalin_Ig-like"/>
</dbReference>
<dbReference type="InterPro" id="IPR008979">
    <property type="entry name" value="Galactose-bd-like_sf"/>
</dbReference>
<dbReference type="InterPro" id="IPR017853">
    <property type="entry name" value="GH"/>
</dbReference>
<keyword evidence="1" id="KW-0732">Signal</keyword>
<feature type="domain" description="F5/8 type C" evidence="3">
    <location>
        <begin position="1128"/>
        <end position="1279"/>
    </location>
</feature>
<dbReference type="InterPro" id="IPR000421">
    <property type="entry name" value="FA58C"/>
</dbReference>
<dbReference type="RefSeq" id="XP_068350310.1">
    <property type="nucleotide sequence ID" value="XM_068510961.1"/>
</dbReference>
<reference evidence="4" key="1">
    <citation type="submission" date="2016-10" db="EMBL/GenBank/DDBJ databases">
        <authorList>
            <person name="Benchimol M."/>
            <person name="Almeida L.G."/>
            <person name="Vasconcelos A.T."/>
            <person name="Perreira-Neves A."/>
            <person name="Rosa I.A."/>
            <person name="Tasca T."/>
            <person name="Bogo M.R."/>
            <person name="de Souza W."/>
        </authorList>
    </citation>
    <scope>NUCLEOTIDE SEQUENCE [LARGE SCALE GENOMIC DNA]</scope>
    <source>
        <strain evidence="4">K</strain>
    </source>
</reference>
<name>A0A1J4JI28_9EUKA</name>
<dbReference type="Gene3D" id="2.60.40.1220">
    <property type="match status" value="1"/>
</dbReference>
<evidence type="ECO:0000256" key="1">
    <source>
        <dbReference type="ARBA" id="ARBA00022729"/>
    </source>
</evidence>
<dbReference type="SUPFAM" id="SSF49785">
    <property type="entry name" value="Galactose-binding domain-like"/>
    <property type="match status" value="2"/>
</dbReference>
<sequence>MMILFLCAALSLAVDKEIVFKNDFINQIFTVADNHVRTKAILNYRTNSMKTITPEEGSEEWILSVYKPESSFSVTPLDRSKWKVTANNEQTTKAGVEGAAVNLIDGNPNTLWHSKYNDQGEGGHDDRKNKDDPYIITFDFSEVITFSSFSHLPRANLGNGVIYHFEIYIGSTLEELNSNIEKQEYILKDDFDFIECKPIYFNFKTQITTQYLAFLSVDHGNYGSGADFSLYSEAIPLNDHYIKSSNCLLEKYDLSTQKESQLLKFIYSPYVDSEQISYQINVTYELQNNKHYIEKQISIICSEPKQRFSYIDLTSMKISNEDIKYSFTHPNREQYDSIPRFYITLGQPVYINTLFTGSRFPLSDNQILDHTCRLRYHSGKTFEELLLMSNSKDNLQRKLHSNTKLNDENIYYCWKTVLGTARSELIEVVRSDFFSYINDISVITKFRRQYNSWYDWMLEITESNILESFKEIEKGCSSYGVPPLDSYVVDDGWNNYNTEKYGVYDVPKSGTTYNQNGFWEFNSKFPDGLTKPSHFASTVSSNFGVWLGPRGGYNYPGALAHMIEDAGKGYFNSGSGDIDVGSHRYIDNLSDFLNKWVEDYRINYFKLDGFSTIPCMDSTHDHIVGGVDGTYYYTDLWERYFKMFERLRQTADRLSIPDLWISITCYVNPSPFHLQWANSVWLQISPDVGYTKIGNNDNYCDQMLTFRDGVYYKYYEYYQFQFPQRCIYNHDPIYGKTGTKLEGSMNDDEFRSYLFGCGMRGTAFFELYYTYGMIDEGDKWYVNSEVLKWIEEHYYILQHSQRFGSDPNAGSVYGYSAWNGTEGIISVRNPSTQSQNFSIKLNRDIGVPENIPTTYTRTALTHNTIEKIVEGVAISYNDIFEVSLQPFEHRIIEFHPQLDKSPAEIEVFKPVSQNEVLIRFNKRIILDPTQFQFDNDEIKDIRLRADFRTVSITLENPMMNNTEYTLSLANVADQFGNVLSTKASLTYMSGLMAAFIPIAVVGDDSSINDFDFDTDAFSIQLNIKELNITDATLIYDEKKSLVVEVIDRLIKFTFNDLSVTSQEEVHDESRVTLVRERNGMLKIYIDGTLSSSAYERPSSEKAVKVNLLRLVACEVSYNSVFLFNKGLSYKESLGLAENQVILSGASAEATTTADEIANSPKFAIDNNENTFWLSSPQIDNNVYPQSLTIKLDRHINVEKLRYIPHYDESAITEYNISVSDDGEVWTFFNGTFRFDQHENIQSDEDDGIVEINQTLKFIRIAGKSTGKTISVAEVYIYGNEVNIEEEKPNNNTTGVIIGLVVGTVAALLLIAALYFYCKKKRIDEVNFSTTPLISNSHHDREPV</sequence>
<dbReference type="PROSITE" id="PS50022">
    <property type="entry name" value="FA58C_3"/>
    <property type="match status" value="1"/>
</dbReference>
<evidence type="ECO:0000313" key="5">
    <source>
        <dbReference type="Proteomes" id="UP000179807"/>
    </source>
</evidence>
<accession>A0A1J4JI28</accession>
<keyword evidence="2" id="KW-1133">Transmembrane helix</keyword>